<dbReference type="VEuPathDB" id="FungiDB:HZS61_010417"/>
<dbReference type="OrthoDB" id="5122169at2759"/>
<dbReference type="VEuPathDB" id="FungiDB:FOMG_16108"/>
<dbReference type="PROSITE" id="PS50297">
    <property type="entry name" value="ANK_REP_REGION"/>
    <property type="match status" value="1"/>
</dbReference>
<dbReference type="PRINTS" id="PR01415">
    <property type="entry name" value="ANKYRIN"/>
</dbReference>
<dbReference type="SMART" id="SM00248">
    <property type="entry name" value="ANK"/>
    <property type="match status" value="5"/>
</dbReference>
<dbReference type="InterPro" id="IPR036770">
    <property type="entry name" value="Ankyrin_rpt-contain_sf"/>
</dbReference>
<feature type="repeat" description="ANK" evidence="3">
    <location>
        <begin position="96"/>
        <end position="131"/>
    </location>
</feature>
<dbReference type="EMBL" id="FMJY01000004">
    <property type="protein sequence ID" value="SCO82782.1"/>
    <property type="molecule type" value="Genomic_DNA"/>
</dbReference>
<dbReference type="VEuPathDB" id="FungiDB:FOC4_g10001789"/>
<dbReference type="PROSITE" id="PS50088">
    <property type="entry name" value="ANK_REPEAT"/>
    <property type="match status" value="2"/>
</dbReference>
<dbReference type="VEuPathDB" id="FungiDB:FOXG_02539"/>
<dbReference type="SUPFAM" id="SSF48403">
    <property type="entry name" value="Ankyrin repeat"/>
    <property type="match status" value="1"/>
</dbReference>
<evidence type="ECO:0000313" key="6">
    <source>
        <dbReference type="Proteomes" id="UP000219369"/>
    </source>
</evidence>
<organism evidence="5 6">
    <name type="scientific">Fusarium oxysporum</name>
    <name type="common">Fusarium vascular wilt</name>
    <dbReference type="NCBI Taxonomy" id="5507"/>
    <lineage>
        <taxon>Eukaryota</taxon>
        <taxon>Fungi</taxon>
        <taxon>Dikarya</taxon>
        <taxon>Ascomycota</taxon>
        <taxon>Pezizomycotina</taxon>
        <taxon>Sordariomycetes</taxon>
        <taxon>Hypocreomycetidae</taxon>
        <taxon>Hypocreales</taxon>
        <taxon>Nectriaceae</taxon>
        <taxon>Fusarium</taxon>
        <taxon>Fusarium oxysporum species complex</taxon>
    </lineage>
</organism>
<keyword evidence="1" id="KW-0677">Repeat</keyword>
<keyword evidence="2 3" id="KW-0040">ANK repeat</keyword>
<dbReference type="VEuPathDB" id="FungiDB:FOC1_h10016786"/>
<dbReference type="GO" id="GO:0005634">
    <property type="term" value="C:nucleus"/>
    <property type="evidence" value="ECO:0007669"/>
    <property type="project" value="TreeGrafter"/>
</dbReference>
<accession>A0A2H3T2A3</accession>
<dbReference type="InterPro" id="IPR002110">
    <property type="entry name" value="Ankyrin_rpt"/>
</dbReference>
<dbReference type="VEuPathDB" id="FungiDB:FOIG_15594"/>
<feature type="region of interest" description="Disordered" evidence="4">
    <location>
        <begin position="1"/>
        <end position="21"/>
    </location>
</feature>
<evidence type="ECO:0000256" key="4">
    <source>
        <dbReference type="SAM" id="MobiDB-lite"/>
    </source>
</evidence>
<dbReference type="InterPro" id="IPR050663">
    <property type="entry name" value="Ankyrin-SOCS_Box"/>
</dbReference>
<dbReference type="Gene3D" id="1.25.40.20">
    <property type="entry name" value="Ankyrin repeat-containing domain"/>
    <property type="match status" value="1"/>
</dbReference>
<evidence type="ECO:0000313" key="5">
    <source>
        <dbReference type="EMBL" id="SCO82782.1"/>
    </source>
</evidence>
<dbReference type="GO" id="GO:0000976">
    <property type="term" value="F:transcription cis-regulatory region binding"/>
    <property type="evidence" value="ECO:0007669"/>
    <property type="project" value="TreeGrafter"/>
</dbReference>
<dbReference type="Pfam" id="PF12796">
    <property type="entry name" value="Ank_2"/>
    <property type="match status" value="2"/>
</dbReference>
<dbReference type="PANTHER" id="PTHR24193">
    <property type="entry name" value="ANKYRIN REPEAT PROTEIN"/>
    <property type="match status" value="1"/>
</dbReference>
<evidence type="ECO:0000256" key="3">
    <source>
        <dbReference type="PROSITE-ProRule" id="PRU00023"/>
    </source>
</evidence>
<dbReference type="PANTHER" id="PTHR24193:SF121">
    <property type="entry name" value="ADA2A-CONTAINING COMPLEX COMPONENT 3, ISOFORM D"/>
    <property type="match status" value="1"/>
</dbReference>
<gene>
    <name evidence="5" type="ORF">FRV6_06995</name>
</gene>
<dbReference type="GO" id="GO:0045944">
    <property type="term" value="P:positive regulation of transcription by RNA polymerase II"/>
    <property type="evidence" value="ECO:0007669"/>
    <property type="project" value="TreeGrafter"/>
</dbReference>
<dbReference type="VEuPathDB" id="FungiDB:FOC4_g10001790"/>
<proteinExistence type="predicted"/>
<dbReference type="AlphaFoldDB" id="A0A2H3T2A3"/>
<protein>
    <submittedName>
        <fullName evidence="5">Uncharacterized protein</fullName>
    </submittedName>
</protein>
<sequence length="354" mass="40046">MATIRKSTVSPNSDHATNLPLSGNVKQPHVVQVKENPQDLFFLNVTLDIFYRLARLDVVNHCGSYPQLHLAAFYGWVDIIVKLLSLGSNPDVQDWKGTTALHIACASGEVASTEIVQVLMNKGADPNLKVEATGFAPIHQLIAACCNAAEPWDSNGKIEILVDAGADINIRDKRDRTPIHIASCIPWDNSVFDLLYQRGARLDLLDDMERSILHYAGLYGDLDHIEYLREHRLIGLDPEGKDINNQTPMDLMVWRANTEQEKLWENMKKPAAEEVKAFRSLIEEIRIHHFQDGHGTSYQDHRGCWHQVNHPKNTNQLNQGKRLGHRLIRPKPTLLPPPSIEQERPVGEWCAYYA</sequence>
<dbReference type="VEuPathDB" id="FungiDB:FOZG_04625"/>
<evidence type="ECO:0000256" key="2">
    <source>
        <dbReference type="ARBA" id="ARBA00023043"/>
    </source>
</evidence>
<reference evidence="6" key="1">
    <citation type="submission" date="2016-09" db="EMBL/GenBank/DDBJ databases">
        <authorList>
            <person name="Guldener U."/>
        </authorList>
    </citation>
    <scope>NUCLEOTIDE SEQUENCE [LARGE SCALE GENOMIC DNA]</scope>
    <source>
        <strain evidence="6">V64-1</strain>
    </source>
</reference>
<evidence type="ECO:0000256" key="1">
    <source>
        <dbReference type="ARBA" id="ARBA00022737"/>
    </source>
</evidence>
<dbReference type="Proteomes" id="UP000219369">
    <property type="component" value="Unassembled WGS sequence"/>
</dbReference>
<name>A0A2H3T2A3_FUSOX</name>
<feature type="repeat" description="ANK" evidence="3">
    <location>
        <begin position="174"/>
        <end position="207"/>
    </location>
</feature>